<protein>
    <recommendedName>
        <fullName evidence="2 4">Nitrogen permease regulator 3</fullName>
    </recommendedName>
    <alternativeName>
        <fullName evidence="3 4">Required for meiotic nuclear division protein 11</fullName>
    </alternativeName>
</protein>
<feature type="compositionally biased region" description="Acidic residues" evidence="5">
    <location>
        <begin position="258"/>
        <end position="282"/>
    </location>
</feature>
<sequence length="776" mass="87723">MSQGVPNPCLLAIILTISTHSGPQFVFHYPPQPDTHDYRAAAPLKQKESELVSDSSNYEGHSTSDYSNQEREDLDVDDSGSSDENTTKRKPEPPRGRFAESLLARLDAGKVKRRVKRTESKHSMNNSDVLESSKNSSANSSRRSSVGPSVNNNSAAESWQKVLGFECDFLSELLCPPRGMCNTKFEMTVDDMVFLGMPVHIRPDGLWKHVKNKTTTQAKSSVPSTLRKSRKTNSVATSGTRTELSKPVEMEGESSGAEGDDENEENEEKADTSSSDEEQEDLEASKQEYTDPQSPMRMFHVSFVMNPPITEYNTRINEMFHCVLSNFVRCLRSEQARNNYVWREVSTLLAIRDRAALEGYTAAQLWTECKSKSNLALAIGQLFDAISESSIANVVLNGKLRSFQIPIVSVYYRLPAITQRISHMRISHLTSTTPYVDVADEATQGVTEHFGILLLDEPENIVKDIRADPFSPLAAFIRTISPQHSIQTLASECGWNVDEVIDLTNSLIYWRRARAITPLHHRSTYIVSPLANMKLLYEYIPLFREKFPSLPPLPKILSMLSTGKPRPLSGIIPSRDHREVYLSAVGWLMRFGLVTQLRSFLWLKVTRRIKLAVSREIQIEEEQKELDTAESNNKPKAKTDTSTDNSSKEAAAATTTNQGILSTDNSPTKQPPRVGFRMNDDLPEPEEPPERFFGDDLMEDTIIQEPERANSIERKWLAKMVEDKPQDIVNLFHRTLKYFNGKYTVERIMLLQGLSRNDLKRLTSALEDYVIVTRHW</sequence>
<gene>
    <name evidence="7" type="ORF">TRICI_001225</name>
</gene>
<evidence type="ECO:0000259" key="6">
    <source>
        <dbReference type="Pfam" id="PF24064"/>
    </source>
</evidence>
<dbReference type="PANTHER" id="PTHR13153">
    <property type="entry name" value="CGTHBA PROTEIN -14 GENE PROTEIN"/>
    <property type="match status" value="1"/>
</dbReference>
<keyword evidence="4" id="KW-0732">Signal</keyword>
<evidence type="ECO:0000256" key="2">
    <source>
        <dbReference type="ARBA" id="ARBA00017880"/>
    </source>
</evidence>
<feature type="compositionally biased region" description="Polar residues" evidence="5">
    <location>
        <begin position="52"/>
        <end position="67"/>
    </location>
</feature>
<evidence type="ECO:0000256" key="3">
    <source>
        <dbReference type="ARBA" id="ARBA00030028"/>
    </source>
</evidence>
<comment type="subcellular location">
    <subcellularLocation>
        <location evidence="4">Vacuole membrane</location>
        <topology evidence="4">Peripheral membrane protein</topology>
    </subcellularLocation>
</comment>
<dbReference type="VEuPathDB" id="FungiDB:TRICI_001225"/>
<dbReference type="GO" id="GO:0010508">
    <property type="term" value="P:positive regulation of autophagy"/>
    <property type="evidence" value="ECO:0007669"/>
    <property type="project" value="TreeGrafter"/>
</dbReference>
<feature type="compositionally biased region" description="Polar residues" evidence="5">
    <location>
        <begin position="653"/>
        <end position="668"/>
    </location>
</feature>
<keyword evidence="8" id="KW-1185">Reference proteome</keyword>
<dbReference type="EMBL" id="SWFS01000093">
    <property type="protein sequence ID" value="KAA8916599.1"/>
    <property type="molecule type" value="Genomic_DNA"/>
</dbReference>
<feature type="compositionally biased region" description="Basic and acidic residues" evidence="5">
    <location>
        <begin position="85"/>
        <end position="98"/>
    </location>
</feature>
<evidence type="ECO:0000313" key="7">
    <source>
        <dbReference type="EMBL" id="KAA8916599.1"/>
    </source>
</evidence>
<dbReference type="GO" id="GO:0038202">
    <property type="term" value="P:TORC1 signaling"/>
    <property type="evidence" value="ECO:0007669"/>
    <property type="project" value="TreeGrafter"/>
</dbReference>
<dbReference type="AlphaFoldDB" id="A0A642VA81"/>
<feature type="region of interest" description="Disordered" evidence="5">
    <location>
        <begin position="45"/>
        <end position="153"/>
    </location>
</feature>
<dbReference type="OrthoDB" id="18648at2759"/>
<proteinExistence type="inferred from homology"/>
<feature type="compositionally biased region" description="Low complexity" evidence="5">
    <location>
        <begin position="132"/>
        <end position="153"/>
    </location>
</feature>
<comment type="function">
    <text evidence="4">Mediates inactivation of the TORC1 complex in response to amino acid starvation. Required for meiotic nuclear division.</text>
</comment>
<feature type="compositionally biased region" description="Acidic residues" evidence="5">
    <location>
        <begin position="72"/>
        <end position="81"/>
    </location>
</feature>
<feature type="region of interest" description="Disordered" evidence="5">
    <location>
        <begin position="210"/>
        <end position="293"/>
    </location>
</feature>
<dbReference type="GO" id="GO:1904262">
    <property type="term" value="P:negative regulation of TORC1 signaling"/>
    <property type="evidence" value="ECO:0007669"/>
    <property type="project" value="TreeGrafter"/>
</dbReference>
<accession>A0A642VA81</accession>
<feature type="domain" description="GATOR1 complex protein NPRL3 C-terminal HTH" evidence="6">
    <location>
        <begin position="711"/>
        <end position="771"/>
    </location>
</feature>
<dbReference type="GO" id="GO:1990130">
    <property type="term" value="C:GATOR1 complex"/>
    <property type="evidence" value="ECO:0007669"/>
    <property type="project" value="TreeGrafter"/>
</dbReference>
<evidence type="ECO:0000256" key="5">
    <source>
        <dbReference type="SAM" id="MobiDB-lite"/>
    </source>
</evidence>
<evidence type="ECO:0000256" key="4">
    <source>
        <dbReference type="RuleBase" id="RU368069"/>
    </source>
</evidence>
<dbReference type="Proteomes" id="UP000761534">
    <property type="component" value="Unassembled WGS sequence"/>
</dbReference>
<feature type="region of interest" description="Disordered" evidence="5">
    <location>
        <begin position="623"/>
        <end position="693"/>
    </location>
</feature>
<feature type="compositionally biased region" description="Polar residues" evidence="5">
    <location>
        <begin position="213"/>
        <end position="242"/>
    </location>
</feature>
<dbReference type="Pfam" id="PF03666">
    <property type="entry name" value="NPR3"/>
    <property type="match status" value="1"/>
</dbReference>
<dbReference type="GO" id="GO:0005774">
    <property type="term" value="C:vacuolar membrane"/>
    <property type="evidence" value="ECO:0007669"/>
    <property type="project" value="UniProtKB-SubCell"/>
</dbReference>
<organism evidence="7 8">
    <name type="scientific">Trichomonascus ciferrii</name>
    <dbReference type="NCBI Taxonomy" id="44093"/>
    <lineage>
        <taxon>Eukaryota</taxon>
        <taxon>Fungi</taxon>
        <taxon>Dikarya</taxon>
        <taxon>Ascomycota</taxon>
        <taxon>Saccharomycotina</taxon>
        <taxon>Dipodascomycetes</taxon>
        <taxon>Dipodascales</taxon>
        <taxon>Trichomonascaceae</taxon>
        <taxon>Trichomonascus</taxon>
        <taxon>Trichomonascus ciferrii complex</taxon>
    </lineage>
</organism>
<dbReference type="Pfam" id="PF24064">
    <property type="entry name" value="HTH_NPRL3"/>
    <property type="match status" value="1"/>
</dbReference>
<dbReference type="GO" id="GO:0034198">
    <property type="term" value="P:cellular response to amino acid starvation"/>
    <property type="evidence" value="ECO:0007669"/>
    <property type="project" value="TreeGrafter"/>
</dbReference>
<comment type="similarity">
    <text evidence="1 4">Belongs to the NPR3 family.</text>
</comment>
<evidence type="ECO:0000313" key="8">
    <source>
        <dbReference type="Proteomes" id="UP000761534"/>
    </source>
</evidence>
<dbReference type="PANTHER" id="PTHR13153:SF5">
    <property type="entry name" value="GATOR COMPLEX PROTEIN NPRL3"/>
    <property type="match status" value="1"/>
</dbReference>
<evidence type="ECO:0000256" key="1">
    <source>
        <dbReference type="ARBA" id="ARBA00010546"/>
    </source>
</evidence>
<feature type="compositionally biased region" description="Polar residues" evidence="5">
    <location>
        <begin position="629"/>
        <end position="645"/>
    </location>
</feature>
<reference evidence="7" key="1">
    <citation type="journal article" date="2019" name="G3 (Bethesda)">
        <title>Genome Assemblies of Two Rare Opportunistic Yeast Pathogens: Diutina rugosa (syn. Candida rugosa) and Trichomonascus ciferrii (syn. Candida ciferrii).</title>
        <authorList>
            <person name="Mixao V."/>
            <person name="Saus E."/>
            <person name="Hansen A.P."/>
            <person name="Lass-Florl C."/>
            <person name="Gabaldon T."/>
        </authorList>
    </citation>
    <scope>NUCLEOTIDE SEQUENCE</scope>
    <source>
        <strain evidence="7">CBS 4856</strain>
    </source>
</reference>
<comment type="caution">
    <text evidence="7">The sequence shown here is derived from an EMBL/GenBank/DDBJ whole genome shotgun (WGS) entry which is preliminary data.</text>
</comment>
<dbReference type="InterPro" id="IPR005365">
    <property type="entry name" value="Npr3"/>
</dbReference>
<dbReference type="InterPro" id="IPR056603">
    <property type="entry name" value="HTH_NPRL3"/>
</dbReference>
<keyword evidence="4" id="KW-0469">Meiosis</keyword>
<name>A0A642VA81_9ASCO</name>
<dbReference type="GO" id="GO:0051321">
    <property type="term" value="P:meiotic cell cycle"/>
    <property type="evidence" value="ECO:0007669"/>
    <property type="project" value="UniProtKB-UniRule"/>
</dbReference>